<dbReference type="Gramene" id="OGLUM12G11420.1">
    <property type="protein sequence ID" value="OGLUM12G11420.1"/>
    <property type="gene ID" value="OGLUM12G11420"/>
</dbReference>
<reference evidence="3" key="2">
    <citation type="submission" date="2018-05" db="EMBL/GenBank/DDBJ databases">
        <title>OgluRS3 (Oryza glumaepatula Reference Sequence Version 3).</title>
        <authorList>
            <person name="Zhang J."/>
            <person name="Kudrna D."/>
            <person name="Lee S."/>
            <person name="Talag J."/>
            <person name="Welchert J."/>
            <person name="Wing R.A."/>
        </authorList>
    </citation>
    <scope>NUCLEOTIDE SEQUENCE [LARGE SCALE GENOMIC DNA]</scope>
</reference>
<dbReference type="HOGENOM" id="CLU_094375_0_0_1"/>
<evidence type="ECO:0000256" key="1">
    <source>
        <dbReference type="SAM" id="MobiDB-lite"/>
    </source>
</evidence>
<feature type="compositionally biased region" description="Pro residues" evidence="1">
    <location>
        <begin position="87"/>
        <end position="97"/>
    </location>
</feature>
<organism evidence="3">
    <name type="scientific">Oryza glumipatula</name>
    <dbReference type="NCBI Taxonomy" id="40148"/>
    <lineage>
        <taxon>Eukaryota</taxon>
        <taxon>Viridiplantae</taxon>
        <taxon>Streptophyta</taxon>
        <taxon>Embryophyta</taxon>
        <taxon>Tracheophyta</taxon>
        <taxon>Spermatophyta</taxon>
        <taxon>Magnoliopsida</taxon>
        <taxon>Liliopsida</taxon>
        <taxon>Poales</taxon>
        <taxon>Poaceae</taxon>
        <taxon>BOP clade</taxon>
        <taxon>Oryzoideae</taxon>
        <taxon>Oryzeae</taxon>
        <taxon>Oryzinae</taxon>
        <taxon>Oryza</taxon>
    </lineage>
</organism>
<dbReference type="AlphaFoldDB" id="A0A0E0BRZ4"/>
<protein>
    <submittedName>
        <fullName evidence="3">Uncharacterized protein</fullName>
    </submittedName>
</protein>
<dbReference type="Proteomes" id="UP000026961">
    <property type="component" value="Chromosome 12"/>
</dbReference>
<reference evidence="3" key="1">
    <citation type="submission" date="2015-04" db="UniProtKB">
        <authorList>
            <consortium name="EnsemblPlants"/>
        </authorList>
    </citation>
    <scope>IDENTIFICATION</scope>
</reference>
<keyword evidence="2" id="KW-0472">Membrane</keyword>
<dbReference type="EnsemblPlants" id="OGLUM12G11420.2">
    <property type="protein sequence ID" value="OGLUM12G11420.2"/>
    <property type="gene ID" value="OGLUM12G11420"/>
</dbReference>
<feature type="compositionally biased region" description="Polar residues" evidence="1">
    <location>
        <begin position="271"/>
        <end position="287"/>
    </location>
</feature>
<evidence type="ECO:0000256" key="2">
    <source>
        <dbReference type="SAM" id="Phobius"/>
    </source>
</evidence>
<accession>A0A0E0BRZ4</accession>
<dbReference type="PANTHER" id="PTHR33825:SF14">
    <property type="entry name" value="CHITINASE-LIKE PROTEIN"/>
    <property type="match status" value="1"/>
</dbReference>
<proteinExistence type="predicted"/>
<evidence type="ECO:0000313" key="3">
    <source>
        <dbReference type="EnsemblPlants" id="OGLUM12G11420.2"/>
    </source>
</evidence>
<dbReference type="Gramene" id="OGLUM12G11420.2">
    <property type="protein sequence ID" value="OGLUM12G11420.2"/>
    <property type="gene ID" value="OGLUM12G11420"/>
</dbReference>
<feature type="compositionally biased region" description="Basic and acidic residues" evidence="1">
    <location>
        <begin position="290"/>
        <end position="305"/>
    </location>
</feature>
<dbReference type="eggNOG" id="ENOG502QQ23">
    <property type="taxonomic scope" value="Eukaryota"/>
</dbReference>
<feature type="region of interest" description="Disordered" evidence="1">
    <location>
        <begin position="268"/>
        <end position="305"/>
    </location>
</feature>
<name>A0A0E0BRZ4_9ORYZ</name>
<sequence>MKYRDTVGDALNTGRCSFCSTDEIAPKSETLARSPPTPQPSPSPAMATHHHHRPPPPPSPRRLLRPVSVPAPPHPRRRPRPPLASLQPPPPPLPPLPGKRSSDPVEANRESAAAAAVVLEEETGAREEEEGYVASVGAGAYPAAGLPAHLRAGVGDPVFFLLAFVAVATSAAFTSMVAVAIPTMLAMRRAANSFSLLADAALEELPSTMAAVRLSGMEISDLTLELSDLSQEIADGVNKSAKVAQAVETGLGQMRDLAMQQATSMIEERANLQTIPNSAKKSNGSSTRQRRQEKGKDHSTNRMEP</sequence>
<dbReference type="EnsemblPlants" id="OGLUM12G11420.1">
    <property type="protein sequence ID" value="OGLUM12G11420.1"/>
    <property type="gene ID" value="OGLUM12G11420"/>
</dbReference>
<feature type="transmembrane region" description="Helical" evidence="2">
    <location>
        <begin position="158"/>
        <end position="181"/>
    </location>
</feature>
<feature type="compositionally biased region" description="Basic and acidic residues" evidence="1">
    <location>
        <begin position="100"/>
        <end position="109"/>
    </location>
</feature>
<keyword evidence="2" id="KW-0812">Transmembrane</keyword>
<feature type="region of interest" description="Disordered" evidence="1">
    <location>
        <begin position="1"/>
        <end position="114"/>
    </location>
</feature>
<keyword evidence="4" id="KW-1185">Reference proteome</keyword>
<evidence type="ECO:0000313" key="4">
    <source>
        <dbReference type="Proteomes" id="UP000026961"/>
    </source>
</evidence>
<dbReference type="PANTHER" id="PTHR33825">
    <property type="entry name" value="CHITINASE-LIKE PROTEIN"/>
    <property type="match status" value="1"/>
</dbReference>
<keyword evidence="2" id="KW-1133">Transmembrane helix</keyword>